<dbReference type="Proteomes" id="UP000318017">
    <property type="component" value="Chromosome"/>
</dbReference>
<dbReference type="NCBIfam" id="TIGR02532">
    <property type="entry name" value="IV_pilin_GFxxxE"/>
    <property type="match status" value="1"/>
</dbReference>
<keyword evidence="2" id="KW-1133">Transmembrane helix</keyword>
<keyword evidence="2" id="KW-0472">Membrane</keyword>
<accession>A0A518G310</accession>
<organism evidence="3 4">
    <name type="scientific">Aureliella helgolandensis</name>
    <dbReference type="NCBI Taxonomy" id="2527968"/>
    <lineage>
        <taxon>Bacteria</taxon>
        <taxon>Pseudomonadati</taxon>
        <taxon>Planctomycetota</taxon>
        <taxon>Planctomycetia</taxon>
        <taxon>Pirellulales</taxon>
        <taxon>Pirellulaceae</taxon>
        <taxon>Aureliella</taxon>
    </lineage>
</organism>
<feature type="compositionally biased region" description="Acidic residues" evidence="1">
    <location>
        <begin position="157"/>
        <end position="166"/>
    </location>
</feature>
<gene>
    <name evidence="3" type="ORF">Q31a_12750</name>
</gene>
<name>A0A518G310_9BACT</name>
<evidence type="ECO:0000313" key="4">
    <source>
        <dbReference type="Proteomes" id="UP000318017"/>
    </source>
</evidence>
<keyword evidence="2" id="KW-0812">Transmembrane</keyword>
<reference evidence="3 4" key="1">
    <citation type="submission" date="2019-02" db="EMBL/GenBank/DDBJ databases">
        <title>Deep-cultivation of Planctomycetes and their phenomic and genomic characterization uncovers novel biology.</title>
        <authorList>
            <person name="Wiegand S."/>
            <person name="Jogler M."/>
            <person name="Boedeker C."/>
            <person name="Pinto D."/>
            <person name="Vollmers J."/>
            <person name="Rivas-Marin E."/>
            <person name="Kohn T."/>
            <person name="Peeters S.H."/>
            <person name="Heuer A."/>
            <person name="Rast P."/>
            <person name="Oberbeckmann S."/>
            <person name="Bunk B."/>
            <person name="Jeske O."/>
            <person name="Meyerdierks A."/>
            <person name="Storesund J.E."/>
            <person name="Kallscheuer N."/>
            <person name="Luecker S."/>
            <person name="Lage O.M."/>
            <person name="Pohl T."/>
            <person name="Merkel B.J."/>
            <person name="Hornburger P."/>
            <person name="Mueller R.-W."/>
            <person name="Bruemmer F."/>
            <person name="Labrenz M."/>
            <person name="Spormann A.M."/>
            <person name="Op den Camp H."/>
            <person name="Overmann J."/>
            <person name="Amann R."/>
            <person name="Jetten M.S.M."/>
            <person name="Mascher T."/>
            <person name="Medema M.H."/>
            <person name="Devos D.P."/>
            <person name="Kaster A.-K."/>
            <person name="Ovreas L."/>
            <person name="Rohde M."/>
            <person name="Galperin M.Y."/>
            <person name="Jogler C."/>
        </authorList>
    </citation>
    <scope>NUCLEOTIDE SEQUENCE [LARGE SCALE GENOMIC DNA]</scope>
    <source>
        <strain evidence="3 4">Q31a</strain>
    </source>
</reference>
<dbReference type="KEGG" id="ahel:Q31a_12750"/>
<dbReference type="RefSeq" id="WP_145075391.1">
    <property type="nucleotide sequence ID" value="NZ_CP036298.1"/>
</dbReference>
<sequence length="209" mass="21469">MRNVSTSFQRRSATSDSTAPRSGLSLLEVVLALTILAIASAYISQGMRIATQNALKAQRITQAEMVAESVMNQVIAGVIPAQPVTWTDYLSPSGMSLAAQQGWMYQILSVPSEVTGMVGIQVAVQYADPNSGGFNESSYDLSVNRWMIDPTLGLDTPPEEELEEEMSSSSSSSSSSAASSSNAASAGSSATSGTSSAAGAATAGGRGGN</sequence>
<dbReference type="EMBL" id="CP036298">
    <property type="protein sequence ID" value="QDV22982.1"/>
    <property type="molecule type" value="Genomic_DNA"/>
</dbReference>
<evidence type="ECO:0000256" key="1">
    <source>
        <dbReference type="SAM" id="MobiDB-lite"/>
    </source>
</evidence>
<feature type="region of interest" description="Disordered" evidence="1">
    <location>
        <begin position="150"/>
        <end position="209"/>
    </location>
</feature>
<evidence type="ECO:0000313" key="3">
    <source>
        <dbReference type="EMBL" id="QDV22982.1"/>
    </source>
</evidence>
<feature type="compositionally biased region" description="Low complexity" evidence="1">
    <location>
        <begin position="167"/>
        <end position="201"/>
    </location>
</feature>
<feature type="region of interest" description="Disordered" evidence="1">
    <location>
        <begin position="1"/>
        <end position="20"/>
    </location>
</feature>
<feature type="transmembrane region" description="Helical" evidence="2">
    <location>
        <begin position="24"/>
        <end position="43"/>
    </location>
</feature>
<protein>
    <recommendedName>
        <fullName evidence="5">Prepilin-type N-terminal cleavage/methylation domain-containing protein</fullName>
    </recommendedName>
</protein>
<evidence type="ECO:0000256" key="2">
    <source>
        <dbReference type="SAM" id="Phobius"/>
    </source>
</evidence>
<dbReference type="OrthoDB" id="291052at2"/>
<keyword evidence="4" id="KW-1185">Reference proteome</keyword>
<evidence type="ECO:0008006" key="5">
    <source>
        <dbReference type="Google" id="ProtNLM"/>
    </source>
</evidence>
<dbReference type="AlphaFoldDB" id="A0A518G310"/>
<dbReference type="InterPro" id="IPR012902">
    <property type="entry name" value="N_methyl_site"/>
</dbReference>
<proteinExistence type="predicted"/>